<evidence type="ECO:0008006" key="4">
    <source>
        <dbReference type="Google" id="ProtNLM"/>
    </source>
</evidence>
<accession>A0AAE0JM76</accession>
<dbReference type="RefSeq" id="XP_062685575.1">
    <property type="nucleotide sequence ID" value="XM_062829994.1"/>
</dbReference>
<proteinExistence type="predicted"/>
<dbReference type="CDD" id="cd07822">
    <property type="entry name" value="SRPBCC_4"/>
    <property type="match status" value="1"/>
</dbReference>
<organism evidence="2 3">
    <name type="scientific">Neurospora tetraspora</name>
    <dbReference type="NCBI Taxonomy" id="94610"/>
    <lineage>
        <taxon>Eukaryota</taxon>
        <taxon>Fungi</taxon>
        <taxon>Dikarya</taxon>
        <taxon>Ascomycota</taxon>
        <taxon>Pezizomycotina</taxon>
        <taxon>Sordariomycetes</taxon>
        <taxon>Sordariomycetidae</taxon>
        <taxon>Sordariales</taxon>
        <taxon>Sordariaceae</taxon>
        <taxon>Neurospora</taxon>
    </lineage>
</organism>
<feature type="region of interest" description="Disordered" evidence="1">
    <location>
        <begin position="1"/>
        <end position="24"/>
    </location>
</feature>
<protein>
    <recommendedName>
        <fullName evidence="4">Coenzyme Q-binding protein COQ10 START domain-containing protein</fullName>
    </recommendedName>
</protein>
<evidence type="ECO:0000313" key="2">
    <source>
        <dbReference type="EMBL" id="KAK3354197.1"/>
    </source>
</evidence>
<reference evidence="2" key="1">
    <citation type="journal article" date="2023" name="Mol. Phylogenet. Evol.">
        <title>Genome-scale phylogeny and comparative genomics of the fungal order Sordariales.</title>
        <authorList>
            <person name="Hensen N."/>
            <person name="Bonometti L."/>
            <person name="Westerberg I."/>
            <person name="Brannstrom I.O."/>
            <person name="Guillou S."/>
            <person name="Cros-Aarteil S."/>
            <person name="Calhoun S."/>
            <person name="Haridas S."/>
            <person name="Kuo A."/>
            <person name="Mondo S."/>
            <person name="Pangilinan J."/>
            <person name="Riley R."/>
            <person name="LaButti K."/>
            <person name="Andreopoulos B."/>
            <person name="Lipzen A."/>
            <person name="Chen C."/>
            <person name="Yan M."/>
            <person name="Daum C."/>
            <person name="Ng V."/>
            <person name="Clum A."/>
            <person name="Steindorff A."/>
            <person name="Ohm R.A."/>
            <person name="Martin F."/>
            <person name="Silar P."/>
            <person name="Natvig D.O."/>
            <person name="Lalanne C."/>
            <person name="Gautier V."/>
            <person name="Ament-Velasquez S.L."/>
            <person name="Kruys A."/>
            <person name="Hutchinson M.I."/>
            <person name="Powell A.J."/>
            <person name="Barry K."/>
            <person name="Miller A.N."/>
            <person name="Grigoriev I.V."/>
            <person name="Debuchy R."/>
            <person name="Gladieux P."/>
            <person name="Hiltunen Thoren M."/>
            <person name="Johannesson H."/>
        </authorList>
    </citation>
    <scope>NUCLEOTIDE SEQUENCE</scope>
    <source>
        <strain evidence="2">CBS 560.94</strain>
    </source>
</reference>
<sequence>MTSPSPPIPPDTAATGCLGPFPTPTHGQPGAGSFTIACSTHIKAAPRTCLEVLLKASEYPSWNRYCRKCIIDAQPDGDHQALPNLVGPEFLRLGTKFTFHVHMDPLSEDSSARNTALEVSRLERIDEVLQIRRTGFRIAWKTRPTLFMPNRMLRCERVQEFVQVYPPSGTLDEPETAYRCWETFYGVLAPVVKAAAGNQIMRGGTYLSSSEIPLSLGDISYLSII</sequence>
<evidence type="ECO:0000256" key="1">
    <source>
        <dbReference type="SAM" id="MobiDB-lite"/>
    </source>
</evidence>
<feature type="compositionally biased region" description="Pro residues" evidence="1">
    <location>
        <begin position="1"/>
        <end position="10"/>
    </location>
</feature>
<name>A0AAE0JM76_9PEZI</name>
<comment type="caution">
    <text evidence="2">The sequence shown here is derived from an EMBL/GenBank/DDBJ whole genome shotgun (WGS) entry which is preliminary data.</text>
</comment>
<dbReference type="EMBL" id="JAUEPP010000001">
    <property type="protein sequence ID" value="KAK3354197.1"/>
    <property type="molecule type" value="Genomic_DNA"/>
</dbReference>
<gene>
    <name evidence="2" type="ORF">B0H65DRAFT_553929</name>
</gene>
<dbReference type="Proteomes" id="UP001278500">
    <property type="component" value="Unassembled WGS sequence"/>
</dbReference>
<evidence type="ECO:0000313" key="3">
    <source>
        <dbReference type="Proteomes" id="UP001278500"/>
    </source>
</evidence>
<keyword evidence="3" id="KW-1185">Reference proteome</keyword>
<dbReference type="GeneID" id="87867148"/>
<reference evidence="2" key="2">
    <citation type="submission" date="2023-06" db="EMBL/GenBank/DDBJ databases">
        <authorList>
            <consortium name="Lawrence Berkeley National Laboratory"/>
            <person name="Haridas S."/>
            <person name="Hensen N."/>
            <person name="Bonometti L."/>
            <person name="Westerberg I."/>
            <person name="Brannstrom I.O."/>
            <person name="Guillou S."/>
            <person name="Cros-Aarteil S."/>
            <person name="Calhoun S."/>
            <person name="Kuo A."/>
            <person name="Mondo S."/>
            <person name="Pangilinan J."/>
            <person name="Riley R."/>
            <person name="Labutti K."/>
            <person name="Andreopoulos B."/>
            <person name="Lipzen A."/>
            <person name="Chen C."/>
            <person name="Yanf M."/>
            <person name="Daum C."/>
            <person name="Ng V."/>
            <person name="Clum A."/>
            <person name="Steindorff A."/>
            <person name="Ohm R."/>
            <person name="Martin F."/>
            <person name="Silar P."/>
            <person name="Natvig D."/>
            <person name="Lalanne C."/>
            <person name="Gautier V."/>
            <person name="Ament-Velasquez S.L."/>
            <person name="Kruys A."/>
            <person name="Hutchinson M.I."/>
            <person name="Powell A.J."/>
            <person name="Barry K."/>
            <person name="Miller A.N."/>
            <person name="Grigoriev I.V."/>
            <person name="Debuchy R."/>
            <person name="Gladieux P."/>
            <person name="Thoren M.H."/>
            <person name="Johannesson H."/>
        </authorList>
    </citation>
    <scope>NUCLEOTIDE SEQUENCE</scope>
    <source>
        <strain evidence="2">CBS 560.94</strain>
    </source>
</reference>
<dbReference type="AlphaFoldDB" id="A0AAE0JM76"/>